<keyword evidence="1" id="KW-0175">Coiled coil</keyword>
<dbReference type="InterPro" id="IPR050767">
    <property type="entry name" value="Sel1_AlgK"/>
</dbReference>
<dbReference type="PANTHER" id="PTHR11102:SF160">
    <property type="entry name" value="ERAD-ASSOCIATED E3 UBIQUITIN-PROTEIN LIGASE COMPONENT HRD3"/>
    <property type="match status" value="1"/>
</dbReference>
<gene>
    <name evidence="4" type="primary">hcpA</name>
    <name evidence="4" type="ORF">AMLFYP55_01846</name>
</gene>
<accession>A0A6N2RVM5</accession>
<feature type="coiled-coil region" evidence="1">
    <location>
        <begin position="903"/>
        <end position="930"/>
    </location>
</feature>
<feature type="region of interest" description="Disordered" evidence="2">
    <location>
        <begin position="655"/>
        <end position="700"/>
    </location>
</feature>
<name>A0A6N2RVM5_9BACT</name>
<feature type="chain" id="PRO_5026648807" evidence="3">
    <location>
        <begin position="19"/>
        <end position="930"/>
    </location>
</feature>
<dbReference type="RefSeq" id="WP_156340780.1">
    <property type="nucleotide sequence ID" value="NZ_CACRSS010000002.1"/>
</dbReference>
<dbReference type="PANTHER" id="PTHR11102">
    <property type="entry name" value="SEL-1-LIKE PROTEIN"/>
    <property type="match status" value="1"/>
</dbReference>
<feature type="signal peptide" evidence="3">
    <location>
        <begin position="1"/>
        <end position="18"/>
    </location>
</feature>
<reference evidence="4" key="1">
    <citation type="submission" date="2019-11" db="EMBL/GenBank/DDBJ databases">
        <authorList>
            <person name="Feng L."/>
        </authorList>
    </citation>
    <scope>NUCLEOTIDE SEQUENCE</scope>
    <source>
        <strain evidence="4">AMuciniphilaLFYP55</strain>
    </source>
</reference>
<keyword evidence="3" id="KW-0732">Signal</keyword>
<dbReference type="EMBL" id="CACRSS010000002">
    <property type="protein sequence ID" value="VYS85127.1"/>
    <property type="molecule type" value="Genomic_DNA"/>
</dbReference>
<keyword evidence="4" id="KW-0378">Hydrolase</keyword>
<evidence type="ECO:0000256" key="1">
    <source>
        <dbReference type="SAM" id="Coils"/>
    </source>
</evidence>
<dbReference type="Pfam" id="PF08238">
    <property type="entry name" value="Sel1"/>
    <property type="match status" value="5"/>
</dbReference>
<dbReference type="Gene3D" id="1.25.40.10">
    <property type="entry name" value="Tetratricopeptide repeat domain"/>
    <property type="match status" value="4"/>
</dbReference>
<dbReference type="AlphaFoldDB" id="A0A6N2RVM5"/>
<sequence length="930" mass="102621">MRARLLLIPFIFSVPVHAQDVPSQAGANPPVQVEQVPVRDLSQLPMDGGWTYGELLGKAAAGDFRANMLAGEYWMGLYYLNRGDLPLACLEHMQHFFREAAAKSGHPAPKLMMTDPYGIFGIFKAQSMQPEHAEWLDACRKLAEKGDMDAVTALYTVTDLPEAELKHYLAPLEKKAASGDQDALAQLAFIRVDWLKEDPGKVLESLEKHRKNAKPVLLARMGELALSLGGGPSGNDPDGRKWRDMAVQPLSQAAEKGHAAAMRLLAEMTKGTAAEQSGKLLAELRSRGDLETLLGDLSGCMKEKRGTVDGYLLQTLFDQARKLGSNNAYAWYAQLVSEAKPPQEQELRKAALDLLALHDERGMPFLKEPLSLPQKKLNQLPPYAKTHKELELASQLGDADSSVQLGELWKEELANTMDSIGKAHEAQENMRTWYKQAAEEGHPLAKLRLAQMENPDLMDKPAAEPARTLLTDCLAKAASGDFITLRGISEYVTPEQWEELTASLRKKAQEGDARSQADLAYLMLFSYRSEESGYPEALAWARLSAGQGDPCGMYVLGRALIYEFGLEKRMAEGDSWMFRGALKGHVDAADMWSSNNENLQPYSAMMHGLAARGHIPSLLFLANQAAYPQDTAETAAQNASRNTSHSAYQQVKLSLNSEEGNTPPWLRKPGQKDNAEDTLTDAGAVPPWMTPSGRERQAPAPKTINPEAVKFWEQAVELGSLTALDELANYYETVAGNVQDPAERQQLLASAMTAATALVKKEDVRGLKRLARYYEQGIGVQPNKELHKDYVLKAAATKDPEALVEKARLLIKGEDMEPDPKTAMDILTKLEQNQTHAVPGMYFLLGYLHEEGLGTPQDMALAYQFYIKGAEQDDAKSMNNLGSMYERGTGVAKDLAEARKWYEQAAELGNEDARANVERVKEKIKKKAGK</sequence>
<evidence type="ECO:0000313" key="4">
    <source>
        <dbReference type="EMBL" id="VYS85127.1"/>
    </source>
</evidence>
<dbReference type="EC" id="3.5.2.6" evidence="4"/>
<dbReference type="SMART" id="SM00671">
    <property type="entry name" value="SEL1"/>
    <property type="match status" value="6"/>
</dbReference>
<protein>
    <submittedName>
        <fullName evidence="4">Beta-lactamase HcpA</fullName>
        <ecNumber evidence="4">3.5.2.6</ecNumber>
    </submittedName>
</protein>
<proteinExistence type="predicted"/>
<dbReference type="SUPFAM" id="SSF81901">
    <property type="entry name" value="HCP-like"/>
    <property type="match status" value="3"/>
</dbReference>
<dbReference type="InterPro" id="IPR006597">
    <property type="entry name" value="Sel1-like"/>
</dbReference>
<evidence type="ECO:0000256" key="3">
    <source>
        <dbReference type="SAM" id="SignalP"/>
    </source>
</evidence>
<dbReference type="InterPro" id="IPR011990">
    <property type="entry name" value="TPR-like_helical_dom_sf"/>
</dbReference>
<dbReference type="GO" id="GO:0008800">
    <property type="term" value="F:beta-lactamase activity"/>
    <property type="evidence" value="ECO:0007669"/>
    <property type="project" value="UniProtKB-EC"/>
</dbReference>
<evidence type="ECO:0000256" key="2">
    <source>
        <dbReference type="SAM" id="MobiDB-lite"/>
    </source>
</evidence>
<organism evidence="4">
    <name type="scientific">Akkermansia muciniphila</name>
    <dbReference type="NCBI Taxonomy" id="239935"/>
    <lineage>
        <taxon>Bacteria</taxon>
        <taxon>Pseudomonadati</taxon>
        <taxon>Verrucomicrobiota</taxon>
        <taxon>Verrucomicrobiia</taxon>
        <taxon>Verrucomicrobiales</taxon>
        <taxon>Akkermansiaceae</taxon>
        <taxon>Akkermansia</taxon>
    </lineage>
</organism>